<comment type="caution">
    <text evidence="1">The sequence shown here is derived from an EMBL/GenBank/DDBJ whole genome shotgun (WGS) entry which is preliminary data.</text>
</comment>
<evidence type="ECO:0000313" key="2">
    <source>
        <dbReference type="Proteomes" id="UP000678276"/>
    </source>
</evidence>
<evidence type="ECO:0000313" key="1">
    <source>
        <dbReference type="EMBL" id="MBP0614243.1"/>
    </source>
</evidence>
<keyword evidence="2" id="KW-1185">Reference proteome</keyword>
<name>A0ABS4BBW6_9HYPH</name>
<dbReference type="EMBL" id="JAGJCF010000001">
    <property type="protein sequence ID" value="MBP0614243.1"/>
    <property type="molecule type" value="Genomic_DNA"/>
</dbReference>
<dbReference type="RefSeq" id="WP_209592663.1">
    <property type="nucleotide sequence ID" value="NZ_JAGJCF010000001.1"/>
</dbReference>
<accession>A0ABS4BBW6</accession>
<reference evidence="1 2" key="1">
    <citation type="submission" date="2021-04" db="EMBL/GenBank/DDBJ databases">
        <title>Whole genome sequence of Jiella sp. KSK16Y-1.</title>
        <authorList>
            <person name="Tuo L."/>
        </authorList>
    </citation>
    <scope>NUCLEOTIDE SEQUENCE [LARGE SCALE GENOMIC DNA]</scope>
    <source>
        <strain evidence="1 2">KSK16Y-1</strain>
    </source>
</reference>
<organism evidence="1 2">
    <name type="scientific">Jiella mangrovi</name>
    <dbReference type="NCBI Taxonomy" id="2821407"/>
    <lineage>
        <taxon>Bacteria</taxon>
        <taxon>Pseudomonadati</taxon>
        <taxon>Pseudomonadota</taxon>
        <taxon>Alphaproteobacteria</taxon>
        <taxon>Hyphomicrobiales</taxon>
        <taxon>Aurantimonadaceae</taxon>
        <taxon>Jiella</taxon>
    </lineage>
</organism>
<proteinExistence type="predicted"/>
<sequence>MNLNVAASWNKALSESAEWHRRQVQFRQQQEKQRRKDEASDRLDDTLDAISAVVLATDVEIAEFEVQLDTYDTAVVEAIEENRVELDAAKERLDDMLAKAYVSEDGRRVFKTEDGTRVFDEFGAELDPSVLSPDEIADFHTKWEPYKAQLDNWESLEAERSELLEYQEKLDVARERLGEDGISKADLDQMKDDLDFEMPDAVKRHMPGYEEPQIPNLSGSFTKSIAPAAETPIPANRFETLNL</sequence>
<gene>
    <name evidence="1" type="ORF">J6595_01385</name>
</gene>
<protein>
    <submittedName>
        <fullName evidence="1">Uncharacterized protein</fullName>
    </submittedName>
</protein>
<dbReference type="Proteomes" id="UP000678276">
    <property type="component" value="Unassembled WGS sequence"/>
</dbReference>